<accession>A0A6G1LA54</accession>
<dbReference type="PANTHER" id="PTHR12809:SF2">
    <property type="entry name" value="MEDIATOR OF RNA POLYMERASE II TRANSCRIPTION SUBUNIT 14"/>
    <property type="match status" value="1"/>
</dbReference>
<dbReference type="GO" id="GO:0003712">
    <property type="term" value="F:transcription coregulator activity"/>
    <property type="evidence" value="ECO:0007669"/>
    <property type="project" value="UniProtKB-UniRule"/>
</dbReference>
<feature type="domain" description="Mediator complex subunit MED14 N-terminal" evidence="11">
    <location>
        <begin position="101"/>
        <end position="310"/>
    </location>
</feature>
<keyword evidence="7 9" id="KW-0539">Nucleus</keyword>
<evidence type="ECO:0000256" key="3">
    <source>
        <dbReference type="ARBA" id="ARBA00019619"/>
    </source>
</evidence>
<evidence type="ECO:0000256" key="1">
    <source>
        <dbReference type="ARBA" id="ARBA00004123"/>
    </source>
</evidence>
<keyword evidence="13" id="KW-1185">Reference proteome</keyword>
<dbReference type="Pfam" id="PF08638">
    <property type="entry name" value="Med14"/>
    <property type="match status" value="1"/>
</dbReference>
<dbReference type="PANTHER" id="PTHR12809">
    <property type="entry name" value="MEDIATOR COMPLEX SUBUNIT"/>
    <property type="match status" value="1"/>
</dbReference>
<dbReference type="AlphaFoldDB" id="A0A6G1LA54"/>
<evidence type="ECO:0000313" key="12">
    <source>
        <dbReference type="EMBL" id="KAF2769104.1"/>
    </source>
</evidence>
<feature type="compositionally biased region" description="Low complexity" evidence="10">
    <location>
        <begin position="1039"/>
        <end position="1060"/>
    </location>
</feature>
<reference evidence="12" key="1">
    <citation type="journal article" date="2020" name="Stud. Mycol.">
        <title>101 Dothideomycetes genomes: a test case for predicting lifestyles and emergence of pathogens.</title>
        <authorList>
            <person name="Haridas S."/>
            <person name="Albert R."/>
            <person name="Binder M."/>
            <person name="Bloem J."/>
            <person name="Labutti K."/>
            <person name="Salamov A."/>
            <person name="Andreopoulos B."/>
            <person name="Baker S."/>
            <person name="Barry K."/>
            <person name="Bills G."/>
            <person name="Bluhm B."/>
            <person name="Cannon C."/>
            <person name="Castanera R."/>
            <person name="Culley D."/>
            <person name="Daum C."/>
            <person name="Ezra D."/>
            <person name="Gonzalez J."/>
            <person name="Henrissat B."/>
            <person name="Kuo A."/>
            <person name="Liang C."/>
            <person name="Lipzen A."/>
            <person name="Lutzoni F."/>
            <person name="Magnuson J."/>
            <person name="Mondo S."/>
            <person name="Nolan M."/>
            <person name="Ohm R."/>
            <person name="Pangilinan J."/>
            <person name="Park H.-J."/>
            <person name="Ramirez L."/>
            <person name="Alfaro M."/>
            <person name="Sun H."/>
            <person name="Tritt A."/>
            <person name="Yoshinaga Y."/>
            <person name="Zwiers L.-H."/>
            <person name="Turgeon B."/>
            <person name="Goodwin S."/>
            <person name="Spatafora J."/>
            <person name="Crous P."/>
            <person name="Grigoriev I."/>
        </authorList>
    </citation>
    <scope>NUCLEOTIDE SEQUENCE</scope>
    <source>
        <strain evidence="12">CBS 116005</strain>
    </source>
</reference>
<evidence type="ECO:0000256" key="2">
    <source>
        <dbReference type="ARBA" id="ARBA00007813"/>
    </source>
</evidence>
<comment type="subunit">
    <text evidence="9">Component of the Mediator complex.</text>
</comment>
<evidence type="ECO:0000256" key="7">
    <source>
        <dbReference type="ARBA" id="ARBA00023242"/>
    </source>
</evidence>
<evidence type="ECO:0000256" key="5">
    <source>
        <dbReference type="ARBA" id="ARBA00023159"/>
    </source>
</evidence>
<evidence type="ECO:0000256" key="9">
    <source>
        <dbReference type="RuleBase" id="RU365082"/>
    </source>
</evidence>
<comment type="subcellular location">
    <subcellularLocation>
        <location evidence="1 9">Nucleus</location>
    </subcellularLocation>
</comment>
<evidence type="ECO:0000256" key="4">
    <source>
        <dbReference type="ARBA" id="ARBA00023015"/>
    </source>
</evidence>
<dbReference type="EMBL" id="ML995837">
    <property type="protein sequence ID" value="KAF2769104.1"/>
    <property type="molecule type" value="Genomic_DNA"/>
</dbReference>
<gene>
    <name evidence="12" type="ORF">EJ03DRAFT_106955</name>
</gene>
<comment type="similarity">
    <text evidence="2 9">Belongs to the Mediator complex subunit 14 family.</text>
</comment>
<dbReference type="InterPro" id="IPR055122">
    <property type="entry name" value="Med14_N"/>
</dbReference>
<evidence type="ECO:0000256" key="6">
    <source>
        <dbReference type="ARBA" id="ARBA00023163"/>
    </source>
</evidence>
<organism evidence="12 13">
    <name type="scientific">Teratosphaeria nubilosa</name>
    <dbReference type="NCBI Taxonomy" id="161662"/>
    <lineage>
        <taxon>Eukaryota</taxon>
        <taxon>Fungi</taxon>
        <taxon>Dikarya</taxon>
        <taxon>Ascomycota</taxon>
        <taxon>Pezizomycotina</taxon>
        <taxon>Dothideomycetes</taxon>
        <taxon>Dothideomycetidae</taxon>
        <taxon>Mycosphaerellales</taxon>
        <taxon>Teratosphaeriaceae</taxon>
        <taxon>Teratosphaeria</taxon>
    </lineage>
</organism>
<evidence type="ECO:0000259" key="11">
    <source>
        <dbReference type="Pfam" id="PF08638"/>
    </source>
</evidence>
<dbReference type="GO" id="GO:0016592">
    <property type="term" value="C:mediator complex"/>
    <property type="evidence" value="ECO:0007669"/>
    <property type="project" value="UniProtKB-UniRule"/>
</dbReference>
<dbReference type="Proteomes" id="UP000799436">
    <property type="component" value="Unassembled WGS sequence"/>
</dbReference>
<comment type="function">
    <text evidence="9">Component of the Mediator complex, a coactivator involved in the regulated transcription of nearly all RNA polymerase II-dependent genes. Mediator functions as a bridge to convey information from gene-specific regulatory proteins to the basal RNA polymerase II transcription machinery. Mediator is recruited to promoters by direct interactions with regulatory proteins and serves as a scaffold for the assembly of a functional preinitiation complex with RNA polymerase II and the general transcription factors.</text>
</comment>
<dbReference type="GO" id="GO:0070847">
    <property type="term" value="C:core mediator complex"/>
    <property type="evidence" value="ECO:0007669"/>
    <property type="project" value="TreeGrafter"/>
</dbReference>
<feature type="region of interest" description="Disordered" evidence="10">
    <location>
        <begin position="1029"/>
        <end position="1088"/>
    </location>
</feature>
<dbReference type="InterPro" id="IPR013947">
    <property type="entry name" value="Mediator_Med14"/>
</dbReference>
<feature type="compositionally biased region" description="Polar residues" evidence="10">
    <location>
        <begin position="34"/>
        <end position="49"/>
    </location>
</feature>
<evidence type="ECO:0000256" key="10">
    <source>
        <dbReference type="SAM" id="MobiDB-lite"/>
    </source>
</evidence>
<evidence type="ECO:0000256" key="8">
    <source>
        <dbReference type="ARBA" id="ARBA00032007"/>
    </source>
</evidence>
<keyword evidence="6 9" id="KW-0804">Transcription</keyword>
<name>A0A6G1LA54_9PEZI</name>
<evidence type="ECO:0000313" key="13">
    <source>
        <dbReference type="Proteomes" id="UP000799436"/>
    </source>
</evidence>
<protein>
    <recommendedName>
        <fullName evidence="3 9">Mediator of RNA polymerase II transcription subunit 14</fullName>
    </recommendedName>
    <alternativeName>
        <fullName evidence="8 9">Mediator complex subunit 14</fullName>
    </alternativeName>
</protein>
<dbReference type="GO" id="GO:0006357">
    <property type="term" value="P:regulation of transcription by RNA polymerase II"/>
    <property type="evidence" value="ECO:0007669"/>
    <property type="project" value="InterPro"/>
</dbReference>
<feature type="region of interest" description="Disordered" evidence="10">
    <location>
        <begin position="1"/>
        <end position="67"/>
    </location>
</feature>
<proteinExistence type="inferred from homology"/>
<keyword evidence="4 9" id="KW-0805">Transcription regulation</keyword>
<dbReference type="OrthoDB" id="205099at2759"/>
<keyword evidence="5 9" id="KW-0010">Activator</keyword>
<sequence length="1088" mass="119848">MPGRIIMEPGASGSLDLKKDKSHAQAGRLGDSDVNPTSYGSQDTPTSDSPQHKAYRDGAPTANGSMPFTNGDHAVSLSEVANMASPPQLDQSWRSTDVNKSMGKLMDRVAQRCYLDLQATLGEMSNISAPAGASAQANGVLPGTVQLDESEVSRSKKRKLLEFANDQRDRFTKTLVLADWSKNADEMARIIDINVWQRKQDLGSKAAAFEVADIKHSLTHFKMPAPNIEGAMELLATGKAGWVPDPAYIAPERLTSKQLLKTLQDMNVALATRLNLDEELPPYMSDFTIANGRATFQVPGEFEVDLTIADEDPSAPFYFIDIRFLFTPCSDLLPEIVRPRLEASVNIELANKGLEGCYDFLHNFALTHKINMLRAQAGDMIRSGKWFDCIKVELLRRTLTVSYWSGVLGQKSWIVIAVVSGRQSKTPRRKLQPRLRVQWYCEGLAQDEQETADFDLVDLDLERCIMSVISKHSLRKLESAKAGIEALKPSPRALTAEVLSAQSDDSQNTALQLSLPGMRKPLNIRIEPVTGQYSISPVNATTLYWQAMLNNVQNVQIPQGLASMAAKSMQVKVNDQAKSCGWSKFNATLDSVELPPGTYHRSHFRLKDWNAGWALTATFGTAGEQWFVCRVQHRPATAPNGPSVNAIVTLMELLGNEAVARPLAETSEFSLKRIERLAVAEIFHRTLASELQMGHIPYNMAERRAQADHGSPEIGPSATIFTSFSRLMGMAPNAASKPWASEIVRLSFFGIDRKKKTEDGDAYVKLVLKLTLNQGKLPELRQMLSQSRDQDIRVNSMGGLALRFWSPFGAPMVEQIRIRLKNLEKLDRYLATLKQCGFTHNDASLDSIVIRYGAADEYNAALKFADNGSLPVQLELMPDSNPHQRIGTLLERSLNNKAPSAFSSFVASLQLTLPLLHTIDRLEESHAGPQYFSLNARAPTVFIITYGMLRPACKFELVARSKSKEGKSEVRWLLQEAKSQPQPLAEVLAKALKEFWKAADSRWTGLGNSIVAPADTIGAALEKLDEVVRKAESSRPPEQQQTDGAPAAPATASGQASASTKPSGGNRPAQPGQQPKKSQHKNEVIELD</sequence>